<gene>
    <name evidence="1" type="ORF">NIIDNTM18_29730</name>
</gene>
<dbReference type="Proteomes" id="UP000515734">
    <property type="component" value="Chromosome"/>
</dbReference>
<evidence type="ECO:0000313" key="2">
    <source>
        <dbReference type="Proteomes" id="UP000515734"/>
    </source>
</evidence>
<sequence>MARILDTCAALERFEWLRDGVDHGLDRGLPAEVEVVHAVIVGPEPMSGLRGEVLDATEPVFATHGRVIDAACGRHVRVLLPEPFDSTHSKACGRCLDAIGLKG</sequence>
<dbReference type="RefSeq" id="WP_185291703.1">
    <property type="nucleotide sequence ID" value="NZ_AP023287.1"/>
</dbReference>
<evidence type="ECO:0000313" key="1">
    <source>
        <dbReference type="EMBL" id="BCI53695.1"/>
    </source>
</evidence>
<reference evidence="1 2" key="1">
    <citation type="submission" date="2020-07" db="EMBL/GenBank/DDBJ databases">
        <title>Complete genome sequence of Mycolicibacterium litorale like strain isolated from cardiac implantable electronic device infection.</title>
        <authorList>
            <person name="Fukano H."/>
            <person name="Miyama H."/>
            <person name="Hoshino Y."/>
        </authorList>
    </citation>
    <scope>NUCLEOTIDE SEQUENCE [LARGE SCALE GENOMIC DNA]</scope>
    <source>
        <strain evidence="1 2">NIIDNTM18</strain>
    </source>
</reference>
<dbReference type="EMBL" id="AP023287">
    <property type="protein sequence ID" value="BCI53695.1"/>
    <property type="molecule type" value="Genomic_DNA"/>
</dbReference>
<name>A0A6S6P561_9MYCO</name>
<organism evidence="1 2">
    <name type="scientific">Mycolicibacterium litorale</name>
    <dbReference type="NCBI Taxonomy" id="758802"/>
    <lineage>
        <taxon>Bacteria</taxon>
        <taxon>Bacillati</taxon>
        <taxon>Actinomycetota</taxon>
        <taxon>Actinomycetes</taxon>
        <taxon>Mycobacteriales</taxon>
        <taxon>Mycobacteriaceae</taxon>
        <taxon>Mycolicibacterium</taxon>
    </lineage>
</organism>
<dbReference type="AlphaFoldDB" id="A0A6S6P561"/>
<accession>A0A6S6P561</accession>
<proteinExistence type="predicted"/>
<protein>
    <submittedName>
        <fullName evidence="1">Uncharacterized protein</fullName>
    </submittedName>
</protein>